<proteinExistence type="predicted"/>
<evidence type="ECO:0000313" key="3">
    <source>
        <dbReference type="Proteomes" id="UP000502248"/>
    </source>
</evidence>
<dbReference type="InterPro" id="IPR002035">
    <property type="entry name" value="VWF_A"/>
</dbReference>
<dbReference type="PROSITE" id="PS50234">
    <property type="entry name" value="VWFA"/>
    <property type="match status" value="1"/>
</dbReference>
<dbReference type="Gene3D" id="3.40.50.410">
    <property type="entry name" value="von Willebrand factor, type A domain"/>
    <property type="match status" value="1"/>
</dbReference>
<evidence type="ECO:0000259" key="1">
    <source>
        <dbReference type="PROSITE" id="PS50234"/>
    </source>
</evidence>
<dbReference type="InterPro" id="IPR036465">
    <property type="entry name" value="vWFA_dom_sf"/>
</dbReference>
<evidence type="ECO:0000313" key="2">
    <source>
        <dbReference type="EMBL" id="QJD83044.1"/>
    </source>
</evidence>
<reference evidence="2 3" key="1">
    <citation type="submission" date="2020-04" db="EMBL/GenBank/DDBJ databases">
        <title>Genome sequencing of novel species.</title>
        <authorList>
            <person name="Heo J."/>
            <person name="Kim S.-J."/>
            <person name="Kim J.-S."/>
            <person name="Hong S.-B."/>
            <person name="Kwon S.-W."/>
        </authorList>
    </citation>
    <scope>NUCLEOTIDE SEQUENCE [LARGE SCALE GENOMIC DNA]</scope>
    <source>
        <strain evidence="2 3">MFER-1</strain>
    </source>
</reference>
<feature type="domain" description="VWFA" evidence="1">
    <location>
        <begin position="392"/>
        <end position="565"/>
    </location>
</feature>
<accession>A0A7Z2ZKR2</accession>
<organism evidence="2 3">
    <name type="scientific">Cohnella herbarum</name>
    <dbReference type="NCBI Taxonomy" id="2728023"/>
    <lineage>
        <taxon>Bacteria</taxon>
        <taxon>Bacillati</taxon>
        <taxon>Bacillota</taxon>
        <taxon>Bacilli</taxon>
        <taxon>Bacillales</taxon>
        <taxon>Paenibacillaceae</taxon>
        <taxon>Cohnella</taxon>
    </lineage>
</organism>
<dbReference type="PANTHER" id="PTHR10579:SF43">
    <property type="entry name" value="ZINC FINGER (C3HC4-TYPE RING FINGER) FAMILY PROTEIN"/>
    <property type="match status" value="1"/>
</dbReference>
<dbReference type="AlphaFoldDB" id="A0A7Z2ZKR2"/>
<dbReference type="SUPFAM" id="SSF53850">
    <property type="entry name" value="Periplasmic binding protein-like II"/>
    <property type="match status" value="1"/>
</dbReference>
<dbReference type="EMBL" id="CP051680">
    <property type="protein sequence ID" value="QJD83044.1"/>
    <property type="molecule type" value="Genomic_DNA"/>
</dbReference>
<dbReference type="CDD" id="cd00198">
    <property type="entry name" value="vWFA"/>
    <property type="match status" value="1"/>
</dbReference>
<sequence>MRGVANSRKFLLLAGLVLVLVFALVYYGVNLTSDLGKSKSQVTTEDAGKKLSKLYSKISVTSAEPVKGQIDLDPVDVAASLPDISKYPITVNNTTDQFVEIFSSTEKSGTGVDGWLTEVATEFNKANIDVNGMTASVLVRNIASGTATDYIKSGKYVPDAFTPSNELWGEMIKSSGVPTVMISKRLVGNVPGIVISKAKYDALVEKYGSVNVKTVTEAIANNEFSMGYTDPFASSTGINFLLTALDSFDSSDILSEKAVLGFQQFQANVPFIASTTIQMRDAAKSGRLDGFVLEYQTYVNAEDLKSGYVFTPFGVRHDSPLYALGQLPQEKLDILKKFAEFVLQDKYQSFAKDKGFNQLEDYKPELAAVDGSLLSSAQKLWKEKKNGSHPIAAVFVTDVSGSMDGEPLNRLKESLLKGQKYLGKDNSIGLVSYSSDVTINLPIAKFDTLQQSMFVGAVNSLQSGGGTATFDGIVVALKLLQDELKINPNQKPVIFVLSDGETNEGYSLNDIKELVQTYKIPIYTIGYNANIKALQSISSINEAASINADTDDVVYKIGNLFNVQM</sequence>
<dbReference type="Pfam" id="PF13531">
    <property type="entry name" value="SBP_bac_11"/>
    <property type="match status" value="1"/>
</dbReference>
<dbReference type="KEGG" id="cheb:HH215_07570"/>
<dbReference type="PANTHER" id="PTHR10579">
    <property type="entry name" value="CALCIUM-ACTIVATED CHLORIDE CHANNEL REGULATOR"/>
    <property type="match status" value="1"/>
</dbReference>
<gene>
    <name evidence="2" type="ORF">HH215_07570</name>
</gene>
<keyword evidence="3" id="KW-1185">Reference proteome</keyword>
<dbReference type="SUPFAM" id="SSF53300">
    <property type="entry name" value="vWA-like"/>
    <property type="match status" value="1"/>
</dbReference>
<protein>
    <submittedName>
        <fullName evidence="2">VWA domain-containing protein</fullName>
    </submittedName>
</protein>
<dbReference type="SMART" id="SM00327">
    <property type="entry name" value="VWA"/>
    <property type="match status" value="1"/>
</dbReference>
<dbReference type="Pfam" id="PF00092">
    <property type="entry name" value="VWA"/>
    <property type="match status" value="1"/>
</dbReference>
<dbReference type="Proteomes" id="UP000502248">
    <property type="component" value="Chromosome"/>
</dbReference>
<dbReference type="InterPro" id="IPR051266">
    <property type="entry name" value="CLCR"/>
</dbReference>
<name>A0A7Z2ZKR2_9BACL</name>